<dbReference type="GO" id="GO:0033314">
    <property type="term" value="P:mitotic DNA replication checkpoint signaling"/>
    <property type="evidence" value="ECO:0007669"/>
    <property type="project" value="TreeGrafter"/>
</dbReference>
<dbReference type="GO" id="GO:0003688">
    <property type="term" value="F:DNA replication origin binding"/>
    <property type="evidence" value="ECO:0007669"/>
    <property type="project" value="TreeGrafter"/>
</dbReference>
<evidence type="ECO:0000256" key="10">
    <source>
        <dbReference type="ARBA" id="ARBA00023125"/>
    </source>
</evidence>
<comment type="subunit">
    <text evidence="13">Component of the origin recognition complex (ORC) composed of at least ORC1, ORC2, ORC3, ORC4, ORC5 and ORC6. ORC is regulated in a cell-cycle and development dependent manner. It is sequentially assembled at the exit from anaphase of mitosis and disassembled as cells enter S phase. Binds unmodified and methylated histone H3.</text>
</comment>
<keyword evidence="6 12" id="KW-0863">Zinc-finger</keyword>
<dbReference type="Gene3D" id="1.10.8.60">
    <property type="match status" value="1"/>
</dbReference>
<dbReference type="InterPro" id="IPR050311">
    <property type="entry name" value="ORC1/CDC6"/>
</dbReference>
<keyword evidence="10 13" id="KW-0238">DNA-binding</keyword>
<feature type="compositionally biased region" description="Polar residues" evidence="14">
    <location>
        <begin position="1"/>
        <end position="11"/>
    </location>
</feature>
<dbReference type="Pfam" id="PF01426">
    <property type="entry name" value="BAH"/>
    <property type="match status" value="1"/>
</dbReference>
<proteinExistence type="inferred from homology"/>
<dbReference type="SMART" id="SM00439">
    <property type="entry name" value="BAH"/>
    <property type="match status" value="1"/>
</dbReference>
<feature type="region of interest" description="Disordered" evidence="14">
    <location>
        <begin position="1"/>
        <end position="140"/>
    </location>
</feature>
<accession>A0AAW1QB21</accession>
<dbReference type="InterPro" id="IPR003593">
    <property type="entry name" value="AAA+_ATPase"/>
</dbReference>
<feature type="domain" description="PHD-type" evidence="15">
    <location>
        <begin position="180"/>
        <end position="230"/>
    </location>
</feature>
<evidence type="ECO:0000256" key="1">
    <source>
        <dbReference type="ARBA" id="ARBA00004123"/>
    </source>
</evidence>
<dbReference type="Gene3D" id="3.30.40.10">
    <property type="entry name" value="Zinc/RING finger domain, C3HC4 (zinc finger)"/>
    <property type="match status" value="1"/>
</dbReference>
<reference evidence="17 18" key="1">
    <citation type="journal article" date="2024" name="Nat. Commun.">
        <title>Phylogenomics reveals the evolutionary origins of lichenization in chlorophyte algae.</title>
        <authorList>
            <person name="Puginier C."/>
            <person name="Libourel C."/>
            <person name="Otte J."/>
            <person name="Skaloud P."/>
            <person name="Haon M."/>
            <person name="Grisel S."/>
            <person name="Petersen M."/>
            <person name="Berrin J.G."/>
            <person name="Delaux P.M."/>
            <person name="Dal Grande F."/>
            <person name="Keller J."/>
        </authorList>
    </citation>
    <scope>NUCLEOTIDE SEQUENCE [LARGE SCALE GENOMIC DNA]</scope>
    <source>
        <strain evidence="17 18">SAG 2145</strain>
    </source>
</reference>
<dbReference type="Pfam" id="PF00628">
    <property type="entry name" value="PHD"/>
    <property type="match status" value="1"/>
</dbReference>
<evidence type="ECO:0000256" key="2">
    <source>
        <dbReference type="ARBA" id="ARBA00008398"/>
    </source>
</evidence>
<dbReference type="PANTHER" id="PTHR10763">
    <property type="entry name" value="CELL DIVISION CONTROL PROTEIN 6-RELATED"/>
    <property type="match status" value="1"/>
</dbReference>
<dbReference type="Pfam" id="PF00004">
    <property type="entry name" value="AAA"/>
    <property type="match status" value="1"/>
</dbReference>
<comment type="caution">
    <text evidence="17">The sequence shown here is derived from an EMBL/GenBank/DDBJ whole genome shotgun (WGS) entry which is preliminary data.</text>
</comment>
<dbReference type="GO" id="GO:0008270">
    <property type="term" value="F:zinc ion binding"/>
    <property type="evidence" value="ECO:0007669"/>
    <property type="project" value="UniProtKB-KW"/>
</dbReference>
<dbReference type="SMART" id="SM00249">
    <property type="entry name" value="PHD"/>
    <property type="match status" value="1"/>
</dbReference>
<evidence type="ECO:0000256" key="5">
    <source>
        <dbReference type="ARBA" id="ARBA00022741"/>
    </source>
</evidence>
<dbReference type="Pfam" id="PF17872">
    <property type="entry name" value="AAA_lid_10"/>
    <property type="match status" value="1"/>
</dbReference>
<dbReference type="Proteomes" id="UP001438707">
    <property type="component" value="Unassembled WGS sequence"/>
</dbReference>
<keyword evidence="5 13" id="KW-0547">Nucleotide-binding</keyword>
<dbReference type="InterPro" id="IPR027417">
    <property type="entry name" value="P-loop_NTPase"/>
</dbReference>
<dbReference type="InterPro" id="IPR001965">
    <property type="entry name" value="Znf_PHD"/>
</dbReference>
<evidence type="ECO:0000256" key="4">
    <source>
        <dbReference type="ARBA" id="ARBA00022723"/>
    </source>
</evidence>
<sequence length="867" mass="93760">MTGTRRTQQAGESARATRQADASQQRIDFPKVAKGQTAKKKPTQPAPPTSTPKKPRLQHLASEQPARTSSTQPRKAARLAPPTPTPPTPAQRPRRSVRTQSETPAAVTEPPSKKSARKGSPTQHGKAKKGGAKQIGKREPRIQKQYLQEASINDVAYRVGDAAYIAMEGMTSGADEDDDEEPCELCGEAHDETARLECDGCLRAFHMGCLIPPLTAVPAGAWLCPGCVAGKPAPPRSSGLTLRERFLAGNQGVGLAHIDSLWTTGANESPQADGSNVQYSGRWYVRPEETHTGRKKHHGAREVFLTQQSDANCAVSLLRKCRVCSPDDYEDCNQGTADVEANDVYLCEYQYDTVWQRFRRAADAAAAGGMSDAEWGMSDGIDSDDDDERDGAGGRDGTFKPIYAYWMEKGLIPTRNMRPGGASARKQRNQGGQKWAAQQQGAGAMGSAEIPEEARAPPGNPLAAVQRCLALTAPPKKMLGREAEHQRITAFVEEALEPGAEGQCLYISGVPGTGKTATVRDAMRCLRRRAECGEVAPFQFVELNSLQLPSPQHAYCQLFEAMTGDRRGPSAAAAALEELFSSAGKRSGSQQRLTVLLVDEMDLLVTRRQSVLYNLFEWPGRKNSRLAVIGVANTMDLPERLLQRIASRLAGRRLNFHPYTRAQLQAILGQRLAHLTPLYEPNALDYACRKVAAVSGDARRVLEMCRRAAGFAEAQARAAGKVPEAASAGGEQAAEALKGIVRMGHVDRVVQETANQAHMRLIGTAPRLEKALLACLLMETRATGHSEASMAGVLMRVQALWIGNLEDPVCAGDVVAAAGRLAAKRVILADPAARRLAMRLSLNVSTDDLVLALKKDDVVPWLPRLAL</sequence>
<evidence type="ECO:0000256" key="13">
    <source>
        <dbReference type="RuleBase" id="RU365058"/>
    </source>
</evidence>
<evidence type="ECO:0000259" key="16">
    <source>
        <dbReference type="PROSITE" id="PS51038"/>
    </source>
</evidence>
<gene>
    <name evidence="17" type="ORF">WJX74_009546</name>
</gene>
<dbReference type="PANTHER" id="PTHR10763:SF23">
    <property type="entry name" value="ORIGIN RECOGNITION COMPLEX SUBUNIT 1"/>
    <property type="match status" value="1"/>
</dbReference>
<evidence type="ECO:0000313" key="17">
    <source>
        <dbReference type="EMBL" id="KAK9818897.1"/>
    </source>
</evidence>
<dbReference type="FunFam" id="3.40.50.300:FF:000199">
    <property type="entry name" value="Origin recognition complex subunit 1"/>
    <property type="match status" value="1"/>
</dbReference>
<comment type="subcellular location">
    <subcellularLocation>
        <location evidence="1 13">Nucleus</location>
    </subcellularLocation>
</comment>
<dbReference type="SMART" id="SM00382">
    <property type="entry name" value="AAA"/>
    <property type="match status" value="1"/>
</dbReference>
<dbReference type="AlphaFoldDB" id="A0AAW1QB21"/>
<protein>
    <recommendedName>
        <fullName evidence="13">Origin recognition complex subunit 1</fullName>
    </recommendedName>
</protein>
<comment type="similarity">
    <text evidence="2 13">Belongs to the ORC1 family.</text>
</comment>
<evidence type="ECO:0000256" key="12">
    <source>
        <dbReference type="PROSITE-ProRule" id="PRU00146"/>
    </source>
</evidence>
<dbReference type="GO" id="GO:0005664">
    <property type="term" value="C:nuclear origin of replication recognition complex"/>
    <property type="evidence" value="ECO:0007669"/>
    <property type="project" value="TreeGrafter"/>
</dbReference>
<feature type="region of interest" description="Disordered" evidence="14">
    <location>
        <begin position="368"/>
        <end position="396"/>
    </location>
</feature>
<dbReference type="GO" id="GO:0003682">
    <property type="term" value="F:chromatin binding"/>
    <property type="evidence" value="ECO:0007669"/>
    <property type="project" value="InterPro"/>
</dbReference>
<evidence type="ECO:0000256" key="7">
    <source>
        <dbReference type="ARBA" id="ARBA00022833"/>
    </source>
</evidence>
<dbReference type="GO" id="GO:0016887">
    <property type="term" value="F:ATP hydrolysis activity"/>
    <property type="evidence" value="ECO:0007669"/>
    <property type="project" value="InterPro"/>
</dbReference>
<evidence type="ECO:0000256" key="3">
    <source>
        <dbReference type="ARBA" id="ARBA00022705"/>
    </source>
</evidence>
<keyword evidence="11 13" id="KW-0539">Nucleus</keyword>
<dbReference type="EMBL" id="JALJOS010000053">
    <property type="protein sequence ID" value="KAK9818897.1"/>
    <property type="molecule type" value="Genomic_DNA"/>
</dbReference>
<evidence type="ECO:0000259" key="15">
    <source>
        <dbReference type="PROSITE" id="PS50016"/>
    </source>
</evidence>
<evidence type="ECO:0000313" key="18">
    <source>
        <dbReference type="Proteomes" id="UP001438707"/>
    </source>
</evidence>
<feature type="compositionally biased region" description="Pro residues" evidence="14">
    <location>
        <begin position="81"/>
        <end position="90"/>
    </location>
</feature>
<organism evidence="17 18">
    <name type="scientific">Apatococcus lobatus</name>
    <dbReference type="NCBI Taxonomy" id="904363"/>
    <lineage>
        <taxon>Eukaryota</taxon>
        <taxon>Viridiplantae</taxon>
        <taxon>Chlorophyta</taxon>
        <taxon>core chlorophytes</taxon>
        <taxon>Trebouxiophyceae</taxon>
        <taxon>Chlorellales</taxon>
        <taxon>Chlorellaceae</taxon>
        <taxon>Apatococcus</taxon>
    </lineage>
</organism>
<evidence type="ECO:0000256" key="9">
    <source>
        <dbReference type="ARBA" id="ARBA00022842"/>
    </source>
</evidence>
<dbReference type="InterPro" id="IPR003959">
    <property type="entry name" value="ATPase_AAA_core"/>
</dbReference>
<evidence type="ECO:0000256" key="14">
    <source>
        <dbReference type="SAM" id="MobiDB-lite"/>
    </source>
</evidence>
<dbReference type="PROSITE" id="PS01359">
    <property type="entry name" value="ZF_PHD_1"/>
    <property type="match status" value="1"/>
</dbReference>
<keyword evidence="7" id="KW-0862">Zinc</keyword>
<name>A0AAW1QB21_9CHLO</name>
<evidence type="ECO:0000256" key="11">
    <source>
        <dbReference type="ARBA" id="ARBA00023242"/>
    </source>
</evidence>
<dbReference type="InterPro" id="IPR019787">
    <property type="entry name" value="Znf_PHD-finger"/>
</dbReference>
<dbReference type="PROSITE" id="PS50016">
    <property type="entry name" value="ZF_PHD_2"/>
    <property type="match status" value="1"/>
</dbReference>
<feature type="region of interest" description="Disordered" evidence="14">
    <location>
        <begin position="417"/>
        <end position="446"/>
    </location>
</feature>
<feature type="domain" description="BAH" evidence="16">
    <location>
        <begin position="233"/>
        <end position="362"/>
    </location>
</feature>
<dbReference type="SUPFAM" id="SSF57903">
    <property type="entry name" value="FYVE/PHD zinc finger"/>
    <property type="match status" value="1"/>
</dbReference>
<feature type="compositionally biased region" description="Low complexity" evidence="14">
    <location>
        <begin position="368"/>
        <end position="380"/>
    </location>
</feature>
<dbReference type="InterPro" id="IPR011011">
    <property type="entry name" value="Znf_FYVE_PHD"/>
</dbReference>
<keyword evidence="9" id="KW-0460">Magnesium</keyword>
<keyword evidence="3 13" id="KW-0235">DNA replication</keyword>
<dbReference type="Gene3D" id="3.40.50.300">
    <property type="entry name" value="P-loop containing nucleotide triphosphate hydrolases"/>
    <property type="match status" value="1"/>
</dbReference>
<dbReference type="GO" id="GO:0005524">
    <property type="term" value="F:ATP binding"/>
    <property type="evidence" value="ECO:0007669"/>
    <property type="project" value="UniProtKB-KW"/>
</dbReference>
<dbReference type="InterPro" id="IPR019786">
    <property type="entry name" value="Zinc_finger_PHD-type_CS"/>
</dbReference>
<keyword evidence="8 13" id="KW-0067">ATP-binding</keyword>
<keyword evidence="4" id="KW-0479">Metal-binding</keyword>
<dbReference type="InterPro" id="IPR001025">
    <property type="entry name" value="BAH_dom"/>
</dbReference>
<dbReference type="Gene3D" id="2.30.30.490">
    <property type="match status" value="1"/>
</dbReference>
<evidence type="ECO:0000256" key="8">
    <source>
        <dbReference type="ARBA" id="ARBA00022840"/>
    </source>
</evidence>
<comment type="function">
    <text evidence="13">Component of the origin recognition complex (ORC) that binds origins of replication. DNA-binding is ATP-dependent, however specific DNA sequences that define origins of replication have not been identified so far. ORC is required to assemble the pre-replication complex necessary to initiate DNA replication.</text>
</comment>
<dbReference type="SUPFAM" id="SSF52540">
    <property type="entry name" value="P-loop containing nucleoside triphosphate hydrolases"/>
    <property type="match status" value="1"/>
</dbReference>
<dbReference type="GO" id="GO:0006270">
    <property type="term" value="P:DNA replication initiation"/>
    <property type="evidence" value="ECO:0007669"/>
    <property type="project" value="TreeGrafter"/>
</dbReference>
<dbReference type="InterPro" id="IPR013083">
    <property type="entry name" value="Znf_RING/FYVE/PHD"/>
</dbReference>
<feature type="compositionally biased region" description="Low complexity" evidence="14">
    <location>
        <begin position="430"/>
        <end position="446"/>
    </location>
</feature>
<keyword evidence="18" id="KW-1185">Reference proteome</keyword>
<dbReference type="InterPro" id="IPR041083">
    <property type="entry name" value="AAA_lid_10"/>
</dbReference>
<dbReference type="PROSITE" id="PS51038">
    <property type="entry name" value="BAH"/>
    <property type="match status" value="1"/>
</dbReference>
<evidence type="ECO:0000256" key="6">
    <source>
        <dbReference type="ARBA" id="ARBA00022771"/>
    </source>
</evidence>
<dbReference type="InterPro" id="IPR043151">
    <property type="entry name" value="BAH_sf"/>
</dbReference>